<dbReference type="Proteomes" id="UP000013566">
    <property type="component" value="Segment"/>
</dbReference>
<dbReference type="KEGG" id="vg:16194885"/>
<protein>
    <submittedName>
        <fullName evidence="1">Uncharacterized protein</fullName>
    </submittedName>
</protein>
<dbReference type="GeneID" id="16194885"/>
<dbReference type="RefSeq" id="YP_008060475.1">
    <property type="nucleotide sequence ID" value="NC_021343.1"/>
</dbReference>
<sequence length="50" mass="5678">MHVSLQQTLTPSVHTRQSLTPHFRAWMDAMIGLVRKWTQFDGAHCAGWAA</sequence>
<reference evidence="1 2" key="1">
    <citation type="submission" date="2013-01" db="EMBL/GenBank/DDBJ databases">
        <title>The complete genome sequence of bacteriophage ST79, a lytic bacteriophage that lysed Burkholderia pseudomallai.</title>
        <authorList>
            <person name="Yordpratum U."/>
            <person name="Stone J.K."/>
            <person name="Bollig M.C."/>
            <person name="Tangphatsornruang S."/>
            <person name="Tattawasart U."/>
            <person name="Wongratanacheewin S."/>
            <person name="Keim P."/>
            <person name="Tuanyok A."/>
            <person name="Sermswan R.W."/>
        </authorList>
    </citation>
    <scope>NUCLEOTIDE SEQUENCE [LARGE SCALE GENOMIC DNA]</scope>
</reference>
<proteinExistence type="predicted"/>
<dbReference type="EMBL" id="KC462197">
    <property type="protein sequence ID" value="AGK86760.1"/>
    <property type="molecule type" value="Genomic_DNA"/>
</dbReference>
<gene>
    <name evidence="1" type="ORF">ST79_001</name>
</gene>
<evidence type="ECO:0000313" key="1">
    <source>
        <dbReference type="EMBL" id="AGK86760.1"/>
    </source>
</evidence>
<evidence type="ECO:0000313" key="2">
    <source>
        <dbReference type="Proteomes" id="UP000013566"/>
    </source>
</evidence>
<organism evidence="1 2">
    <name type="scientific">Burkholderia phage ST79</name>
    <dbReference type="NCBI Taxonomy" id="1282994"/>
    <lineage>
        <taxon>Viruses</taxon>
        <taxon>Duplodnaviria</taxon>
        <taxon>Heunggongvirae</taxon>
        <taxon>Uroviricota</taxon>
        <taxon>Caudoviricetes</taxon>
        <taxon>Peduoviridae</taxon>
        <taxon>Nampongvirus</taxon>
        <taxon>Nampongvirus ST79</taxon>
    </lineage>
</organism>
<accession>R4JMC2</accession>
<keyword evidence="2" id="KW-1185">Reference proteome</keyword>
<name>R4JMC2_9CAUD</name>